<dbReference type="RefSeq" id="WP_184245350.1">
    <property type="nucleotide sequence ID" value="NZ_BAAACU010000002.1"/>
</dbReference>
<protein>
    <recommendedName>
        <fullName evidence="2 4">Flagellin</fullName>
    </recommendedName>
</protein>
<dbReference type="GO" id="GO:0005576">
    <property type="term" value="C:extracellular region"/>
    <property type="evidence" value="ECO:0007669"/>
    <property type="project" value="UniProtKB-SubCell"/>
</dbReference>
<evidence type="ECO:0000259" key="6">
    <source>
        <dbReference type="Pfam" id="PF00669"/>
    </source>
</evidence>
<dbReference type="NCBIfam" id="NF009446">
    <property type="entry name" value="PRK12804.1"/>
    <property type="match status" value="1"/>
</dbReference>
<organism evidence="8 9">
    <name type="scientific">Gracilibacillus halotolerans</name>
    <dbReference type="NCBI Taxonomy" id="74386"/>
    <lineage>
        <taxon>Bacteria</taxon>
        <taxon>Bacillati</taxon>
        <taxon>Bacillota</taxon>
        <taxon>Bacilli</taxon>
        <taxon>Bacillales</taxon>
        <taxon>Bacillaceae</taxon>
        <taxon>Gracilibacillus</taxon>
    </lineage>
</organism>
<evidence type="ECO:0000256" key="3">
    <source>
        <dbReference type="ARBA" id="ARBA00023143"/>
    </source>
</evidence>
<feature type="coiled-coil region" evidence="5">
    <location>
        <begin position="100"/>
        <end position="127"/>
    </location>
</feature>
<dbReference type="AlphaFoldDB" id="A0A841RNP8"/>
<feature type="domain" description="Flagellin N-terminal" evidence="6">
    <location>
        <begin position="3"/>
        <end position="139"/>
    </location>
</feature>
<dbReference type="PANTHER" id="PTHR42792:SF2">
    <property type="entry name" value="FLAGELLIN"/>
    <property type="match status" value="1"/>
</dbReference>
<keyword evidence="5" id="KW-0175">Coiled coil</keyword>
<evidence type="ECO:0000313" key="8">
    <source>
        <dbReference type="EMBL" id="MBB6512288.1"/>
    </source>
</evidence>
<evidence type="ECO:0000313" key="9">
    <source>
        <dbReference type="Proteomes" id="UP000572212"/>
    </source>
</evidence>
<evidence type="ECO:0000259" key="7">
    <source>
        <dbReference type="Pfam" id="PF00700"/>
    </source>
</evidence>
<sequence>MIINNNIPALNTFRQLGVNQGAMQKSMEKLSSGLRINRAGDDAAGLAISEKMRAQIKGLDQASRNSQDGISMIQTAEGALSETHSILQRMRELATQAANDTNVETDRNEIQKEINELTSEINRIANTTQFNTQDMLNATTSGSGGGASAFSATFQVGANNGQSMTISIQNMTAEALGVAGTASGNHSAGSSVSTLISGSGIANAKFAATNGVTNGTNNSGTHAALDVSSHESAAAAIEVINDAIETVSAQRSNLGAYQNRLEHTISNLDNSAENLSAAESRIRDVDMAKEMMEMTRANILSQASQSMLAQANQQPQSVLQLLG</sequence>
<evidence type="ECO:0000256" key="2">
    <source>
        <dbReference type="ARBA" id="ARBA00020110"/>
    </source>
</evidence>
<dbReference type="InterPro" id="IPR046358">
    <property type="entry name" value="Flagellin_C"/>
</dbReference>
<dbReference type="Pfam" id="PF00669">
    <property type="entry name" value="Flagellin_N"/>
    <property type="match status" value="1"/>
</dbReference>
<keyword evidence="8" id="KW-0966">Cell projection</keyword>
<name>A0A841RNP8_9BACI</name>
<comment type="subcellular location">
    <subcellularLocation>
        <location evidence="4">Secreted</location>
    </subcellularLocation>
    <subcellularLocation>
        <location evidence="4">Bacterial flagellum</location>
    </subcellularLocation>
</comment>
<evidence type="ECO:0000256" key="5">
    <source>
        <dbReference type="SAM" id="Coils"/>
    </source>
</evidence>
<dbReference type="Gene3D" id="1.20.1330.10">
    <property type="entry name" value="f41 fragment of flagellin, N-terminal domain"/>
    <property type="match status" value="1"/>
</dbReference>
<comment type="function">
    <text evidence="4">Flagellin is the subunit protein which polymerizes to form the filaments of bacterial flagella.</text>
</comment>
<keyword evidence="9" id="KW-1185">Reference proteome</keyword>
<dbReference type="PANTHER" id="PTHR42792">
    <property type="entry name" value="FLAGELLIN"/>
    <property type="match status" value="1"/>
</dbReference>
<accession>A0A841RNP8</accession>
<dbReference type="InterPro" id="IPR001492">
    <property type="entry name" value="Flagellin"/>
</dbReference>
<evidence type="ECO:0000256" key="1">
    <source>
        <dbReference type="ARBA" id="ARBA00005709"/>
    </source>
</evidence>
<dbReference type="GO" id="GO:0009288">
    <property type="term" value="C:bacterial-type flagellum"/>
    <property type="evidence" value="ECO:0007669"/>
    <property type="project" value="UniProtKB-SubCell"/>
</dbReference>
<comment type="caution">
    <text evidence="8">The sequence shown here is derived from an EMBL/GenBank/DDBJ whole genome shotgun (WGS) entry which is preliminary data.</text>
</comment>
<dbReference type="InterPro" id="IPR001029">
    <property type="entry name" value="Flagellin_N"/>
</dbReference>
<dbReference type="PRINTS" id="PR00207">
    <property type="entry name" value="FLAGELLIN"/>
</dbReference>
<evidence type="ECO:0000256" key="4">
    <source>
        <dbReference type="RuleBase" id="RU362073"/>
    </source>
</evidence>
<keyword evidence="4" id="KW-0964">Secreted</keyword>
<dbReference type="SUPFAM" id="SSF64518">
    <property type="entry name" value="Phase 1 flagellin"/>
    <property type="match status" value="1"/>
</dbReference>
<keyword evidence="8" id="KW-0282">Flagellum</keyword>
<dbReference type="Pfam" id="PF00700">
    <property type="entry name" value="Flagellin_C"/>
    <property type="match status" value="1"/>
</dbReference>
<dbReference type="GO" id="GO:0005198">
    <property type="term" value="F:structural molecule activity"/>
    <property type="evidence" value="ECO:0007669"/>
    <property type="project" value="UniProtKB-UniRule"/>
</dbReference>
<proteinExistence type="inferred from homology"/>
<dbReference type="EMBL" id="JACHON010000002">
    <property type="protein sequence ID" value="MBB6512288.1"/>
    <property type="molecule type" value="Genomic_DNA"/>
</dbReference>
<gene>
    <name evidence="8" type="ORF">GGQ92_001069</name>
</gene>
<keyword evidence="3 4" id="KW-0975">Bacterial flagellum</keyword>
<keyword evidence="8" id="KW-0969">Cilium</keyword>
<reference evidence="8 9" key="1">
    <citation type="submission" date="2020-08" db="EMBL/GenBank/DDBJ databases">
        <title>Genomic Encyclopedia of Type Strains, Phase IV (KMG-IV): sequencing the most valuable type-strain genomes for metagenomic binning, comparative biology and taxonomic classification.</title>
        <authorList>
            <person name="Goeker M."/>
        </authorList>
    </citation>
    <scope>NUCLEOTIDE SEQUENCE [LARGE SCALE GENOMIC DNA]</scope>
    <source>
        <strain evidence="8 9">DSM 11805</strain>
    </source>
</reference>
<comment type="similarity">
    <text evidence="1 4">Belongs to the bacterial flagellin family.</text>
</comment>
<dbReference type="Proteomes" id="UP000572212">
    <property type="component" value="Unassembled WGS sequence"/>
</dbReference>
<feature type="domain" description="Flagellin C-terminal" evidence="7">
    <location>
        <begin position="237"/>
        <end position="322"/>
    </location>
</feature>